<proteinExistence type="predicted"/>
<evidence type="ECO:0000256" key="1">
    <source>
        <dbReference type="SAM" id="MobiDB-lite"/>
    </source>
</evidence>
<organism evidence="2 3">
    <name type="scientific">Streptomyces glaucosporus</name>
    <dbReference type="NCBI Taxonomy" id="284044"/>
    <lineage>
        <taxon>Bacteria</taxon>
        <taxon>Bacillati</taxon>
        <taxon>Actinomycetota</taxon>
        <taxon>Actinomycetes</taxon>
        <taxon>Kitasatosporales</taxon>
        <taxon>Streptomycetaceae</taxon>
        <taxon>Streptomyces</taxon>
    </lineage>
</organism>
<feature type="compositionally biased region" description="Basic and acidic residues" evidence="1">
    <location>
        <begin position="175"/>
        <end position="192"/>
    </location>
</feature>
<dbReference type="Proteomes" id="UP001500058">
    <property type="component" value="Unassembled WGS sequence"/>
</dbReference>
<feature type="region of interest" description="Disordered" evidence="1">
    <location>
        <begin position="1"/>
        <end position="21"/>
    </location>
</feature>
<keyword evidence="3" id="KW-1185">Reference proteome</keyword>
<accession>A0ABN3J1C0</accession>
<name>A0ABN3J1C0_9ACTN</name>
<dbReference type="EMBL" id="BAAATJ010000045">
    <property type="protein sequence ID" value="GAA2418512.1"/>
    <property type="molecule type" value="Genomic_DNA"/>
</dbReference>
<gene>
    <name evidence="2" type="ORF">GCM10010420_56300</name>
</gene>
<feature type="region of interest" description="Disordered" evidence="1">
    <location>
        <begin position="151"/>
        <end position="199"/>
    </location>
</feature>
<comment type="caution">
    <text evidence="2">The sequence shown here is derived from an EMBL/GenBank/DDBJ whole genome shotgun (WGS) entry which is preliminary data.</text>
</comment>
<evidence type="ECO:0000313" key="3">
    <source>
        <dbReference type="Proteomes" id="UP001500058"/>
    </source>
</evidence>
<reference evidence="2 3" key="1">
    <citation type="journal article" date="2019" name="Int. J. Syst. Evol. Microbiol.">
        <title>The Global Catalogue of Microorganisms (GCM) 10K type strain sequencing project: providing services to taxonomists for standard genome sequencing and annotation.</title>
        <authorList>
            <consortium name="The Broad Institute Genomics Platform"/>
            <consortium name="The Broad Institute Genome Sequencing Center for Infectious Disease"/>
            <person name="Wu L."/>
            <person name="Ma J."/>
        </authorList>
    </citation>
    <scope>NUCLEOTIDE SEQUENCE [LARGE SCALE GENOMIC DNA]</scope>
    <source>
        <strain evidence="2 3">JCM 6921</strain>
    </source>
</reference>
<evidence type="ECO:0000313" key="2">
    <source>
        <dbReference type="EMBL" id="GAA2418512.1"/>
    </source>
</evidence>
<protein>
    <recommendedName>
        <fullName evidence="4">Transposase</fullName>
    </recommendedName>
</protein>
<evidence type="ECO:0008006" key="4">
    <source>
        <dbReference type="Google" id="ProtNLM"/>
    </source>
</evidence>
<sequence>MAAGHTPPASASGRGHPHTRLAAGFGIGTTTAYRHVTEAVELPAALAPGLADAARAASAKAYPILDGMLLPIDWGHLPGRRPGDIAADRPFYFGKHQKHGMNVQVLADLLGRLLWASPARRRPRRPRGPRTLGVAPSGDIVDALAEAGNPVLGRQGLPGRRRHGPHPVPEAVGDSFRRPEGGESLPREDPGPRRAGRRPLTSWRLLRRLRCSTTRITGLVQAALAPHLTSSE</sequence>